<keyword evidence="3" id="KW-1185">Reference proteome</keyword>
<gene>
    <name evidence="2" type="ORF">BOO71_0014332</name>
</gene>
<organism evidence="2 3">
    <name type="scientific">Deinococcus marmoris</name>
    <dbReference type="NCBI Taxonomy" id="249408"/>
    <lineage>
        <taxon>Bacteria</taxon>
        <taxon>Thermotogati</taxon>
        <taxon>Deinococcota</taxon>
        <taxon>Deinococci</taxon>
        <taxon>Deinococcales</taxon>
        <taxon>Deinococcaceae</taxon>
        <taxon>Deinococcus</taxon>
    </lineage>
</organism>
<proteinExistence type="predicted"/>
<dbReference type="AlphaFoldDB" id="A0A1U7NRX3"/>
<reference evidence="2 3" key="1">
    <citation type="submission" date="2017-01" db="EMBL/GenBank/DDBJ databases">
        <title>Genome Analysis of Deinococcus marmoris KOPRI26562.</title>
        <authorList>
            <person name="Kim J.H."/>
            <person name="Oh H.-M."/>
        </authorList>
    </citation>
    <scope>NUCLEOTIDE SEQUENCE [LARGE SCALE GENOMIC DNA]</scope>
    <source>
        <strain evidence="2 3">KOPRI26562</strain>
    </source>
</reference>
<name>A0A1U7NRX3_9DEIO</name>
<comment type="caution">
    <text evidence="2">The sequence shown here is derived from an EMBL/GenBank/DDBJ whole genome shotgun (WGS) entry which is preliminary data.</text>
</comment>
<dbReference type="Proteomes" id="UP000186607">
    <property type="component" value="Unassembled WGS sequence"/>
</dbReference>
<evidence type="ECO:0000313" key="2">
    <source>
        <dbReference type="EMBL" id="OLV15657.1"/>
    </source>
</evidence>
<dbReference type="STRING" id="249408.BOO71_0014332"/>
<dbReference type="EMBL" id="MSTI01000171">
    <property type="protein sequence ID" value="OLV15657.1"/>
    <property type="molecule type" value="Genomic_DNA"/>
</dbReference>
<sequence>MQDGKLNAADIDTLKGATDSPGTATAAVGHPVKDTTAPIPGL</sequence>
<accession>A0A1U7NRX3</accession>
<evidence type="ECO:0000256" key="1">
    <source>
        <dbReference type="SAM" id="MobiDB-lite"/>
    </source>
</evidence>
<protein>
    <submittedName>
        <fullName evidence="2">Uncharacterized protein</fullName>
    </submittedName>
</protein>
<feature type="region of interest" description="Disordered" evidence="1">
    <location>
        <begin position="1"/>
        <end position="42"/>
    </location>
</feature>
<evidence type="ECO:0000313" key="3">
    <source>
        <dbReference type="Proteomes" id="UP000186607"/>
    </source>
</evidence>